<dbReference type="EMBL" id="WACR01000009">
    <property type="protein sequence ID" value="KAB1063206.1"/>
    <property type="molecule type" value="Genomic_DNA"/>
</dbReference>
<keyword evidence="4 10" id="KW-0812">Transmembrane</keyword>
<evidence type="ECO:0000259" key="12">
    <source>
        <dbReference type="Pfam" id="PF01618"/>
    </source>
</evidence>
<dbReference type="InterPro" id="IPR002898">
    <property type="entry name" value="MotA_ExbB_proton_chnl"/>
</dbReference>
<dbReference type="GO" id="GO:0005886">
    <property type="term" value="C:plasma membrane"/>
    <property type="evidence" value="ECO:0007669"/>
    <property type="project" value="UniProtKB-SubCell"/>
</dbReference>
<evidence type="ECO:0000256" key="10">
    <source>
        <dbReference type="SAM" id="Phobius"/>
    </source>
</evidence>
<feature type="signal peptide" evidence="11">
    <location>
        <begin position="1"/>
        <end position="22"/>
    </location>
</feature>
<protein>
    <submittedName>
        <fullName evidence="13">MotA/TolQ/ExbB proton channel family protein</fullName>
    </submittedName>
</protein>
<dbReference type="InterPro" id="IPR050790">
    <property type="entry name" value="ExbB/TolQ_transport"/>
</dbReference>
<keyword evidence="2 8" id="KW-0813">Transport</keyword>
<dbReference type="RefSeq" id="WP_151169274.1">
    <property type="nucleotide sequence ID" value="NZ_WACR01000009.1"/>
</dbReference>
<feature type="domain" description="MotA/TolQ/ExbB proton channel" evidence="12">
    <location>
        <begin position="159"/>
        <end position="278"/>
    </location>
</feature>
<keyword evidence="5 8" id="KW-0653">Protein transport</keyword>
<evidence type="ECO:0000256" key="5">
    <source>
        <dbReference type="ARBA" id="ARBA00022927"/>
    </source>
</evidence>
<evidence type="ECO:0000256" key="3">
    <source>
        <dbReference type="ARBA" id="ARBA00022475"/>
    </source>
</evidence>
<feature type="transmembrane region" description="Helical" evidence="10">
    <location>
        <begin position="200"/>
        <end position="224"/>
    </location>
</feature>
<evidence type="ECO:0000256" key="1">
    <source>
        <dbReference type="ARBA" id="ARBA00004651"/>
    </source>
</evidence>
<evidence type="ECO:0000313" key="13">
    <source>
        <dbReference type="EMBL" id="KAB1063206.1"/>
    </source>
</evidence>
<evidence type="ECO:0000256" key="11">
    <source>
        <dbReference type="SAM" id="SignalP"/>
    </source>
</evidence>
<evidence type="ECO:0000256" key="4">
    <source>
        <dbReference type="ARBA" id="ARBA00022692"/>
    </source>
</evidence>
<comment type="similarity">
    <text evidence="8">Belongs to the exbB/tolQ family.</text>
</comment>
<dbReference type="PANTHER" id="PTHR30625:SF15">
    <property type="entry name" value="BIOPOLYMER TRANSPORT PROTEIN EXBB"/>
    <property type="match status" value="1"/>
</dbReference>
<evidence type="ECO:0000256" key="2">
    <source>
        <dbReference type="ARBA" id="ARBA00022448"/>
    </source>
</evidence>
<keyword evidence="14" id="KW-1185">Reference proteome</keyword>
<proteinExistence type="inferred from homology"/>
<reference evidence="13 14" key="1">
    <citation type="submission" date="2019-09" db="EMBL/GenBank/DDBJ databases">
        <title>Genomes of Cryomorphaceae.</title>
        <authorList>
            <person name="Bowman J.P."/>
        </authorList>
    </citation>
    <scope>NUCLEOTIDE SEQUENCE [LARGE SCALE GENOMIC DNA]</scope>
    <source>
        <strain evidence="13 14">KCTC 52047</strain>
    </source>
</reference>
<dbReference type="AlphaFoldDB" id="A0A6N6M4Y6"/>
<keyword evidence="3" id="KW-1003">Cell membrane</keyword>
<sequence length="296" mass="31258">MKKLFALMALAGFLTFGATAYAQEGGDSAQTEATMNSGDSTMASDNDTASSDTTAMADESEATASTNESEEAAAGDKEKKSAEEPSFHQVVKDKFIEGGPGFMSFVVICLILGLAIAIERILYLSLATTNTKKLLEETESALNNSGVDAAKEVCRNTRGPVASIFYQGLDRFDEGVDMVEKSVVSYGSVQVGQMEKGVSWISLFIALAPMLGFFGTVIGMIQAFDAIAEANNISPGIVAGGIGVALITTVSGLLVAMILQVFYNYIIAKIDAITNDMEDASIALVDLIVKYNAKNK</sequence>
<comment type="caution">
    <text evidence="13">The sequence shown here is derived from an EMBL/GenBank/DDBJ whole genome shotgun (WGS) entry which is preliminary data.</text>
</comment>
<dbReference type="Proteomes" id="UP000435357">
    <property type="component" value="Unassembled WGS sequence"/>
</dbReference>
<dbReference type="PANTHER" id="PTHR30625">
    <property type="entry name" value="PROTEIN TOLQ"/>
    <property type="match status" value="1"/>
</dbReference>
<keyword evidence="11" id="KW-0732">Signal</keyword>
<feature type="chain" id="PRO_5027061708" evidence="11">
    <location>
        <begin position="23"/>
        <end position="296"/>
    </location>
</feature>
<keyword evidence="6 10" id="KW-1133">Transmembrane helix</keyword>
<feature type="transmembrane region" description="Helical" evidence="10">
    <location>
        <begin position="236"/>
        <end position="259"/>
    </location>
</feature>
<keyword evidence="7 10" id="KW-0472">Membrane</keyword>
<evidence type="ECO:0000313" key="14">
    <source>
        <dbReference type="Proteomes" id="UP000435357"/>
    </source>
</evidence>
<feature type="transmembrane region" description="Helical" evidence="10">
    <location>
        <begin position="102"/>
        <end position="123"/>
    </location>
</feature>
<feature type="compositionally biased region" description="Polar residues" evidence="9">
    <location>
        <begin position="28"/>
        <end position="54"/>
    </location>
</feature>
<dbReference type="GO" id="GO:0017038">
    <property type="term" value="P:protein import"/>
    <property type="evidence" value="ECO:0007669"/>
    <property type="project" value="TreeGrafter"/>
</dbReference>
<feature type="compositionally biased region" description="Basic and acidic residues" evidence="9">
    <location>
        <begin position="74"/>
        <end position="85"/>
    </location>
</feature>
<dbReference type="OrthoDB" id="4045at2"/>
<organism evidence="13 14">
    <name type="scientific">Salibacter halophilus</name>
    <dbReference type="NCBI Taxonomy" id="1803916"/>
    <lineage>
        <taxon>Bacteria</taxon>
        <taxon>Pseudomonadati</taxon>
        <taxon>Bacteroidota</taxon>
        <taxon>Flavobacteriia</taxon>
        <taxon>Flavobacteriales</taxon>
        <taxon>Salibacteraceae</taxon>
        <taxon>Salibacter</taxon>
    </lineage>
</organism>
<evidence type="ECO:0000256" key="6">
    <source>
        <dbReference type="ARBA" id="ARBA00022989"/>
    </source>
</evidence>
<evidence type="ECO:0000256" key="9">
    <source>
        <dbReference type="SAM" id="MobiDB-lite"/>
    </source>
</evidence>
<feature type="region of interest" description="Disordered" evidence="9">
    <location>
        <begin position="25"/>
        <end position="85"/>
    </location>
</feature>
<evidence type="ECO:0000256" key="8">
    <source>
        <dbReference type="RuleBase" id="RU004057"/>
    </source>
</evidence>
<gene>
    <name evidence="13" type="ORF">F3059_11225</name>
</gene>
<dbReference type="Pfam" id="PF01618">
    <property type="entry name" value="MotA_ExbB"/>
    <property type="match status" value="1"/>
</dbReference>
<comment type="subcellular location">
    <subcellularLocation>
        <location evidence="1">Cell membrane</location>
        <topology evidence="1">Multi-pass membrane protein</topology>
    </subcellularLocation>
    <subcellularLocation>
        <location evidence="8">Membrane</location>
        <topology evidence="8">Multi-pass membrane protein</topology>
    </subcellularLocation>
</comment>
<evidence type="ECO:0000256" key="7">
    <source>
        <dbReference type="ARBA" id="ARBA00023136"/>
    </source>
</evidence>
<accession>A0A6N6M4Y6</accession>
<name>A0A6N6M4Y6_9FLAO</name>